<organism evidence="2 3">
    <name type="scientific">Saccharothrix mutabilis subsp. mutabilis</name>
    <dbReference type="NCBI Taxonomy" id="66855"/>
    <lineage>
        <taxon>Bacteria</taxon>
        <taxon>Bacillati</taxon>
        <taxon>Actinomycetota</taxon>
        <taxon>Actinomycetes</taxon>
        <taxon>Pseudonocardiales</taxon>
        <taxon>Pseudonocardiaceae</taxon>
        <taxon>Saccharothrix</taxon>
    </lineage>
</organism>
<dbReference type="EMBL" id="BAAABU010000003">
    <property type="protein sequence ID" value="GAA0222283.1"/>
    <property type="molecule type" value="Genomic_DNA"/>
</dbReference>
<dbReference type="Proteomes" id="UP001500416">
    <property type="component" value="Unassembled WGS sequence"/>
</dbReference>
<evidence type="ECO:0000313" key="3">
    <source>
        <dbReference type="Proteomes" id="UP001500416"/>
    </source>
</evidence>
<gene>
    <name evidence="2" type="ORF">GCM10010492_20560</name>
</gene>
<comment type="caution">
    <text evidence="2">The sequence shown here is derived from an EMBL/GenBank/DDBJ whole genome shotgun (WGS) entry which is preliminary data.</text>
</comment>
<feature type="compositionally biased region" description="Low complexity" evidence="1">
    <location>
        <begin position="113"/>
        <end position="136"/>
    </location>
</feature>
<name>A0ABN0TI47_9PSEU</name>
<dbReference type="RefSeq" id="WP_343933463.1">
    <property type="nucleotide sequence ID" value="NZ_BAAABU010000003.1"/>
</dbReference>
<reference evidence="2 3" key="1">
    <citation type="journal article" date="2019" name="Int. J. Syst. Evol. Microbiol.">
        <title>The Global Catalogue of Microorganisms (GCM) 10K type strain sequencing project: providing services to taxonomists for standard genome sequencing and annotation.</title>
        <authorList>
            <consortium name="The Broad Institute Genomics Platform"/>
            <consortium name="The Broad Institute Genome Sequencing Center for Infectious Disease"/>
            <person name="Wu L."/>
            <person name="Ma J."/>
        </authorList>
    </citation>
    <scope>NUCLEOTIDE SEQUENCE [LARGE SCALE GENOMIC DNA]</scope>
    <source>
        <strain evidence="2 3">JCM 3380</strain>
    </source>
</reference>
<evidence type="ECO:0000313" key="2">
    <source>
        <dbReference type="EMBL" id="GAA0222283.1"/>
    </source>
</evidence>
<proteinExistence type="predicted"/>
<keyword evidence="3" id="KW-1185">Reference proteome</keyword>
<sequence>MPSDTDPAEALKALHDKGFRGLGIGDAHGLAEVRYRHGWAGGADVVLVRAEDDAEAYRADDSLGQVEPQREVSGTVVEVVAAVLGWPDPETDPRNDPSTDRATAPETDPRNDPGTAPGAEPEVPAPRAAAPAPTPT</sequence>
<evidence type="ECO:0000256" key="1">
    <source>
        <dbReference type="SAM" id="MobiDB-lite"/>
    </source>
</evidence>
<protein>
    <submittedName>
        <fullName evidence="2">Uncharacterized protein</fullName>
    </submittedName>
</protein>
<feature type="region of interest" description="Disordered" evidence="1">
    <location>
        <begin position="84"/>
        <end position="136"/>
    </location>
</feature>
<accession>A0ABN0TI47</accession>